<dbReference type="InterPro" id="IPR013078">
    <property type="entry name" value="His_Pase_superF_clade-1"/>
</dbReference>
<evidence type="ECO:0000256" key="1">
    <source>
        <dbReference type="PIRSR" id="PIRSR613078-2"/>
    </source>
</evidence>
<dbReference type="CDD" id="cd07067">
    <property type="entry name" value="HP_PGM_like"/>
    <property type="match status" value="1"/>
</dbReference>
<dbReference type="GO" id="GO:0070297">
    <property type="term" value="P:regulation of phosphorelay signal transduction system"/>
    <property type="evidence" value="ECO:0007669"/>
    <property type="project" value="TreeGrafter"/>
</dbReference>
<dbReference type="RefSeq" id="WP_104510461.1">
    <property type="nucleotide sequence ID" value="NZ_JACIGC010000004.1"/>
</dbReference>
<dbReference type="OrthoDB" id="9781415at2"/>
<sequence length="206" mass="22299">MTLTTGDVIAKRQRIFLFRHGETEWSLAGRHTGKTDVPLTAHGEQQARALRPWIAATAFSHVLASPRARAIATCQLCGASSQAEIDPDLMEWDYGAYDGRRTVDIVGSRPGWNLFLDGCPNGETPADVGVRADRLIARLRTMSGDIALFSHGQFGAVLGARWIGLALAEARHFSLDPASMSVLSFDPDHLEVAVIALWNATPTPAP</sequence>
<evidence type="ECO:0000313" key="3">
    <source>
        <dbReference type="Proteomes" id="UP000239089"/>
    </source>
</evidence>
<dbReference type="Proteomes" id="UP000239089">
    <property type="component" value="Unassembled WGS sequence"/>
</dbReference>
<proteinExistence type="predicted"/>
<dbReference type="AlphaFoldDB" id="A0A2S6MVF4"/>
<dbReference type="EMBL" id="NHSJ01000134">
    <property type="protein sequence ID" value="PPQ26344.1"/>
    <property type="molecule type" value="Genomic_DNA"/>
</dbReference>
<protein>
    <submittedName>
        <fullName evidence="2">Histidine phosphatase family protein</fullName>
    </submittedName>
</protein>
<reference evidence="2 3" key="1">
    <citation type="journal article" date="2018" name="Arch. Microbiol.">
        <title>New insights into the metabolic potential of the phototrophic purple bacterium Rhodopila globiformis DSM 161(T) from its draft genome sequence and evidence for a vanadium-dependent nitrogenase.</title>
        <authorList>
            <person name="Imhoff J.F."/>
            <person name="Rahn T."/>
            <person name="Kunzel S."/>
            <person name="Neulinger S.C."/>
        </authorList>
    </citation>
    <scope>NUCLEOTIDE SEQUENCE [LARGE SCALE GENOMIC DNA]</scope>
    <source>
        <strain evidence="2 3">DSM 16996</strain>
    </source>
</reference>
<dbReference type="SUPFAM" id="SSF53254">
    <property type="entry name" value="Phosphoglycerate mutase-like"/>
    <property type="match status" value="1"/>
</dbReference>
<dbReference type="Pfam" id="PF00300">
    <property type="entry name" value="His_Phos_1"/>
    <property type="match status" value="1"/>
</dbReference>
<organism evidence="2 3">
    <name type="scientific">Rhodoblastus sphagnicola</name>
    <dbReference type="NCBI Taxonomy" id="333368"/>
    <lineage>
        <taxon>Bacteria</taxon>
        <taxon>Pseudomonadati</taxon>
        <taxon>Pseudomonadota</taxon>
        <taxon>Alphaproteobacteria</taxon>
        <taxon>Hyphomicrobiales</taxon>
        <taxon>Rhodoblastaceae</taxon>
        <taxon>Rhodoblastus</taxon>
    </lineage>
</organism>
<dbReference type="Gene3D" id="3.40.50.1240">
    <property type="entry name" value="Phosphoglycerate mutase-like"/>
    <property type="match status" value="1"/>
</dbReference>
<dbReference type="PANTHER" id="PTHR48100:SF15">
    <property type="entry name" value="SEDOHEPTULOSE 1,7-BISPHOSPHATASE"/>
    <property type="match status" value="1"/>
</dbReference>
<dbReference type="GO" id="GO:0101006">
    <property type="term" value="F:protein histidine phosphatase activity"/>
    <property type="evidence" value="ECO:0007669"/>
    <property type="project" value="TreeGrafter"/>
</dbReference>
<dbReference type="InterPro" id="IPR029033">
    <property type="entry name" value="His_PPase_superfam"/>
</dbReference>
<comment type="caution">
    <text evidence="2">The sequence shown here is derived from an EMBL/GenBank/DDBJ whole genome shotgun (WGS) entry which is preliminary data.</text>
</comment>
<name>A0A2S6MVF4_9HYPH</name>
<dbReference type="PANTHER" id="PTHR48100">
    <property type="entry name" value="BROAD-SPECIFICITY PHOSPHATASE YOR283W-RELATED"/>
    <property type="match status" value="1"/>
</dbReference>
<feature type="binding site" evidence="1">
    <location>
        <begin position="32"/>
        <end position="33"/>
    </location>
    <ligand>
        <name>substrate</name>
    </ligand>
</feature>
<accession>A0A2S6MVF4</accession>
<evidence type="ECO:0000313" key="2">
    <source>
        <dbReference type="EMBL" id="PPQ26344.1"/>
    </source>
</evidence>
<dbReference type="SMART" id="SM00855">
    <property type="entry name" value="PGAM"/>
    <property type="match status" value="1"/>
</dbReference>
<keyword evidence="3" id="KW-1185">Reference proteome</keyword>
<feature type="binding site" evidence="1">
    <location>
        <position position="69"/>
    </location>
    <ligand>
        <name>substrate</name>
    </ligand>
</feature>
<gene>
    <name evidence="2" type="ORF">CCR94_22115</name>
</gene>
<dbReference type="InterPro" id="IPR050275">
    <property type="entry name" value="PGM_Phosphatase"/>
</dbReference>